<gene>
    <name evidence="1" type="ORF">MENTE1834_LOCUS6940</name>
</gene>
<evidence type="ECO:0000313" key="2">
    <source>
        <dbReference type="Proteomes" id="UP001497535"/>
    </source>
</evidence>
<sequence>MMSDNGGQFVLANKTMNELKKDLIAEELALKRIEWKFLPSLSPWAGGLYERLVGMAKTCFKRALGRKILEYDQLVTFTAEVEASLNQRPISHVSGESDAPLPLRPIDFLIPHGTISLNFDSAEEWVDERRLPPEKKLALIWKNTLTVLDTFWEKWSSEYLILLRERSKWNHKGPRLQTMSSPTVGEVVLVEEDFRPRNLWPLGKVMELNASGSVVRSVKIKMANGRIVTRPVSRLYPLEVKPVEEETNEKEIESKKKINENLACELESKKDENPPQNKPTVEKQAVKPHPMVTRAKAKLATITLVALCFLCLLNNATALAIKSCSICLIHCTLTGVMVFGPIGNQKMEICCDDMCVIRNNVQKLSYELPTEMLLTDYHCVANFWKSSREMFSTEMTCPALNECLLMDCTFCIDLLVNPSCNPSMASVLWAVITLTILIGVCTLLTFCRSCHQNFRMIVAIGRMGCQCWRWMKRKTAYTRARARETIRNKKESLRIRGRQWRREGFAKVTRLVTIMILIGAVPGGNASQTISIMSKSETCHRGQTGIHCMNME</sequence>
<protein>
    <submittedName>
        <fullName evidence="1">Uncharacterized protein</fullName>
    </submittedName>
</protein>
<reference evidence="1" key="1">
    <citation type="submission" date="2023-11" db="EMBL/GenBank/DDBJ databases">
        <authorList>
            <person name="Poullet M."/>
        </authorList>
    </citation>
    <scope>NUCLEOTIDE SEQUENCE</scope>
    <source>
        <strain evidence="1">E1834</strain>
    </source>
</reference>
<dbReference type="Proteomes" id="UP001497535">
    <property type="component" value="Unassembled WGS sequence"/>
</dbReference>
<evidence type="ECO:0000313" key="1">
    <source>
        <dbReference type="EMBL" id="CAK5029527.1"/>
    </source>
</evidence>
<name>A0ACB0Y3N3_MELEN</name>
<comment type="caution">
    <text evidence="1">The sequence shown here is derived from an EMBL/GenBank/DDBJ whole genome shotgun (WGS) entry which is preliminary data.</text>
</comment>
<dbReference type="EMBL" id="CAVMJV010000005">
    <property type="protein sequence ID" value="CAK5029527.1"/>
    <property type="molecule type" value="Genomic_DNA"/>
</dbReference>
<accession>A0ACB0Y3N3</accession>
<keyword evidence="2" id="KW-1185">Reference proteome</keyword>
<organism evidence="1 2">
    <name type="scientific">Meloidogyne enterolobii</name>
    <name type="common">Root-knot nematode worm</name>
    <name type="synonym">Meloidogyne mayaguensis</name>
    <dbReference type="NCBI Taxonomy" id="390850"/>
    <lineage>
        <taxon>Eukaryota</taxon>
        <taxon>Metazoa</taxon>
        <taxon>Ecdysozoa</taxon>
        <taxon>Nematoda</taxon>
        <taxon>Chromadorea</taxon>
        <taxon>Rhabditida</taxon>
        <taxon>Tylenchina</taxon>
        <taxon>Tylenchomorpha</taxon>
        <taxon>Tylenchoidea</taxon>
        <taxon>Meloidogynidae</taxon>
        <taxon>Meloidogyninae</taxon>
        <taxon>Meloidogyne</taxon>
    </lineage>
</organism>
<proteinExistence type="predicted"/>